<accession>A0A674MYE4</accession>
<gene>
    <name evidence="4" type="primary">nisch</name>
    <name evidence="5" type="synonym">LOC101074962</name>
</gene>
<dbReference type="InterPro" id="IPR025875">
    <property type="entry name" value="Leu-rich_rpt_4"/>
</dbReference>
<reference evidence="4" key="2">
    <citation type="submission" date="2025-05" db="UniProtKB">
        <authorList>
            <consortium name="Ensembl"/>
        </authorList>
    </citation>
    <scope>IDENTIFICATION</scope>
</reference>
<dbReference type="InterPro" id="IPR003591">
    <property type="entry name" value="Leu-rich_rpt_typical-subtyp"/>
</dbReference>
<organism evidence="4 6">
    <name type="scientific">Takifugu rubripes</name>
    <name type="common">Japanese pufferfish</name>
    <name type="synonym">Fugu rubripes</name>
    <dbReference type="NCBI Taxonomy" id="31033"/>
    <lineage>
        <taxon>Eukaryota</taxon>
        <taxon>Metazoa</taxon>
        <taxon>Chordata</taxon>
        <taxon>Craniata</taxon>
        <taxon>Vertebrata</taxon>
        <taxon>Euteleostomi</taxon>
        <taxon>Actinopterygii</taxon>
        <taxon>Neopterygii</taxon>
        <taxon>Teleostei</taxon>
        <taxon>Neoteleostei</taxon>
        <taxon>Acanthomorphata</taxon>
        <taxon>Eupercaria</taxon>
        <taxon>Tetraodontiformes</taxon>
        <taxon>Tetradontoidea</taxon>
        <taxon>Tetraodontidae</taxon>
        <taxon>Takifugu</taxon>
    </lineage>
</organism>
<dbReference type="PANTHER" id="PTHR15454">
    <property type="entry name" value="NISCHARIN RELATED"/>
    <property type="match status" value="1"/>
</dbReference>
<dbReference type="GeneTree" id="ENSGT00940000156494"/>
<dbReference type="Pfam" id="PF12799">
    <property type="entry name" value="LRR_4"/>
    <property type="match status" value="1"/>
</dbReference>
<dbReference type="FunFam" id="3.30.1520.10:FF:000020">
    <property type="entry name" value="nischarin isoform X1"/>
    <property type="match status" value="1"/>
</dbReference>
<dbReference type="FunFam" id="3.80.10.10:FF:000468">
    <property type="entry name" value="nischarin isoform X2"/>
    <property type="match status" value="1"/>
</dbReference>
<dbReference type="Gene3D" id="3.80.10.10">
    <property type="entry name" value="Ribonuclease Inhibitor"/>
    <property type="match status" value="2"/>
</dbReference>
<reference evidence="4 6" key="1">
    <citation type="journal article" date="2011" name="Genome Biol. Evol.">
        <title>Integration of the genetic map and genome assembly of fugu facilitates insights into distinct features of genome evolution in teleosts and mammals.</title>
        <authorList>
            <person name="Kai W."/>
            <person name="Kikuchi K."/>
            <person name="Tohari S."/>
            <person name="Chew A.K."/>
            <person name="Tay A."/>
            <person name="Fujiwara A."/>
            <person name="Hosoya S."/>
            <person name="Suetake H."/>
            <person name="Naruse K."/>
            <person name="Brenner S."/>
            <person name="Suzuki Y."/>
            <person name="Venkatesh B."/>
        </authorList>
    </citation>
    <scope>NUCLEOTIDE SEQUENCE [LARGE SCALE GENOMIC DNA]</scope>
</reference>
<dbReference type="InterPro" id="IPR032675">
    <property type="entry name" value="LRR_dom_sf"/>
</dbReference>
<dbReference type="Ensembl" id="ENSTRUT00000060953.1">
    <property type="protein sequence ID" value="ENSTRUP00000081819.1"/>
    <property type="gene ID" value="ENSTRUG00000027780.1"/>
</dbReference>
<keyword evidence="2" id="KW-0677">Repeat</keyword>
<dbReference type="InterPro" id="IPR001683">
    <property type="entry name" value="PX_dom"/>
</dbReference>
<dbReference type="InterPro" id="IPR001611">
    <property type="entry name" value="Leu-rich_rpt"/>
</dbReference>
<dbReference type="PROSITE" id="PS50195">
    <property type="entry name" value="PX"/>
    <property type="match status" value="1"/>
</dbReference>
<dbReference type="GO" id="GO:0005737">
    <property type="term" value="C:cytoplasm"/>
    <property type="evidence" value="ECO:0007669"/>
    <property type="project" value="TreeGrafter"/>
</dbReference>
<evidence type="ECO:0000256" key="2">
    <source>
        <dbReference type="ARBA" id="ARBA00022737"/>
    </source>
</evidence>
<dbReference type="Pfam" id="PF00787">
    <property type="entry name" value="PX"/>
    <property type="match status" value="1"/>
</dbReference>
<sequence length="555" mass="62759">MSQLLCSGPQQTWRLEAARRQEAQETPGDFYYVHIKHKKILSHRLGLRMESFRHPGRVCEKKVSVVGSELVENYTVYIIEVTDGQHTWRVKHRYSDFHDLHEKLKAEEKVDQGLLPPKKMLGKNSKSLVELRQKELELYLQTLLLQFTEAMPTLLAKFLHFHFYEIDGITAALAEELFYKGEKLLQDGKVFIVRPLQLHAVSQQLRFAKPTSCNGDAKTDLGHILDFMCRLRYLKVTRLPVGTSNIHESSLPFDLSLFKSLHHIEVNISICTAHIQGLSCLRPSLTTLSIHHSTETMMSILVPEAVEFSQWEAEGELSNCPITAVIPVWSTLTTLDMSHNSISAIDRSVKVIPKVEFLDLSHNHLSSVENLQHLYNLVHVDLSYNNLRVLESAHTHLGNIKTLNLSGNQLDHLAGLTKLYSLVNLDLSHNQLALVIPNIGSLPCLEKLNLSSNPMCIIPDYRTKVLAQFGDRAAEVCLDGQVTTEKELDTVEVLKAIQKARDVKEKRTSSIAKVRFVKPSRKWRRGLGACTVPFYGAAQLKIGCRLHSKHAALGF</sequence>
<protein>
    <recommendedName>
        <fullName evidence="3">PX domain-containing protein</fullName>
    </recommendedName>
</protein>
<evidence type="ECO:0000256" key="1">
    <source>
        <dbReference type="ARBA" id="ARBA00022614"/>
    </source>
</evidence>
<dbReference type="Ensembl" id="ENSTRUT00000069613.1">
    <property type="protein sequence ID" value="ENSTRUP00000066425.1"/>
    <property type="gene ID" value="ENSTRUG00000010262.3"/>
</dbReference>
<keyword evidence="6" id="KW-1185">Reference proteome</keyword>
<evidence type="ECO:0000313" key="5">
    <source>
        <dbReference type="Ensembl" id="ENSTRUP00000081819.1"/>
    </source>
</evidence>
<dbReference type="Proteomes" id="UP000005226">
    <property type="component" value="Chromosome 19"/>
</dbReference>
<dbReference type="PANTHER" id="PTHR15454:SF35">
    <property type="entry name" value="NISCHARIN"/>
    <property type="match status" value="1"/>
</dbReference>
<dbReference type="SMART" id="SM00365">
    <property type="entry name" value="LRR_SD22"/>
    <property type="match status" value="4"/>
</dbReference>
<dbReference type="InterPro" id="IPR036871">
    <property type="entry name" value="PX_dom_sf"/>
</dbReference>
<dbReference type="SMART" id="SM00369">
    <property type="entry name" value="LRR_TYP"/>
    <property type="match status" value="4"/>
</dbReference>
<feature type="domain" description="PX" evidence="3">
    <location>
        <begin position="55"/>
        <end position="166"/>
    </location>
</feature>
<dbReference type="SUPFAM" id="SSF64268">
    <property type="entry name" value="PX domain"/>
    <property type="match status" value="1"/>
</dbReference>
<evidence type="ECO:0000313" key="4">
    <source>
        <dbReference type="Ensembl" id="ENSTRUP00000066425.1"/>
    </source>
</evidence>
<evidence type="ECO:0000259" key="3">
    <source>
        <dbReference type="PROSITE" id="PS50195"/>
    </source>
</evidence>
<dbReference type="AlphaFoldDB" id="A0A674MYE4"/>
<dbReference type="OMA" id="IASIKWT"/>
<dbReference type="SUPFAM" id="SSF52075">
    <property type="entry name" value="Outer arm dynein light chain 1"/>
    <property type="match status" value="1"/>
</dbReference>
<dbReference type="SMART" id="SM00312">
    <property type="entry name" value="PX"/>
    <property type="match status" value="1"/>
</dbReference>
<dbReference type="PRINTS" id="PR00019">
    <property type="entry name" value="LEURICHRPT"/>
</dbReference>
<keyword evidence="1" id="KW-0433">Leucine-rich repeat</keyword>
<name>A0A674MYE4_TAKRU</name>
<dbReference type="GO" id="GO:0035091">
    <property type="term" value="F:phosphatidylinositol binding"/>
    <property type="evidence" value="ECO:0007669"/>
    <property type="project" value="InterPro"/>
</dbReference>
<dbReference type="PROSITE" id="PS51450">
    <property type="entry name" value="LRR"/>
    <property type="match status" value="3"/>
</dbReference>
<dbReference type="Pfam" id="PF00560">
    <property type="entry name" value="LRR_1"/>
    <property type="match status" value="1"/>
</dbReference>
<dbReference type="Gene3D" id="3.30.1520.10">
    <property type="entry name" value="Phox-like domain"/>
    <property type="match status" value="1"/>
</dbReference>
<evidence type="ECO:0000313" key="6">
    <source>
        <dbReference type="Proteomes" id="UP000005226"/>
    </source>
</evidence>
<proteinExistence type="predicted"/>